<comment type="caution">
    <text evidence="2">The sequence shown here is derived from an EMBL/GenBank/DDBJ whole genome shotgun (WGS) entry which is preliminary data.</text>
</comment>
<dbReference type="EMBL" id="QGNA01000003">
    <property type="protein sequence ID" value="PWS36809.1"/>
    <property type="molecule type" value="Genomic_DNA"/>
</dbReference>
<accession>A0A317FFS9</accession>
<evidence type="ECO:0000256" key="1">
    <source>
        <dbReference type="SAM" id="Coils"/>
    </source>
</evidence>
<dbReference type="AlphaFoldDB" id="A0A317FFS9"/>
<protein>
    <submittedName>
        <fullName evidence="2">Septum formation initiator protein</fullName>
    </submittedName>
</protein>
<reference evidence="3" key="1">
    <citation type="submission" date="2018-05" db="EMBL/GenBank/DDBJ databases">
        <authorList>
            <person name="Du Z."/>
            <person name="Wang X."/>
        </authorList>
    </citation>
    <scope>NUCLEOTIDE SEQUENCE [LARGE SCALE GENOMIC DNA]</scope>
    <source>
        <strain evidence="3">CQN31</strain>
    </source>
</reference>
<keyword evidence="3" id="KW-1185">Reference proteome</keyword>
<sequence>MLPVLFLACCGYFAWHAVHGERGLVAMEQRERDIAEATADRNRAMAELAAMERRVNGLRGERLDRDQLEERARQLLNMVGQHEIVVPYGADRRLF</sequence>
<name>A0A317FFS9_9PROT</name>
<evidence type="ECO:0000313" key="3">
    <source>
        <dbReference type="Proteomes" id="UP000245765"/>
    </source>
</evidence>
<feature type="coiled-coil region" evidence="1">
    <location>
        <begin position="27"/>
        <end position="85"/>
    </location>
</feature>
<gene>
    <name evidence="2" type="ORF">DFH01_13145</name>
</gene>
<keyword evidence="1" id="KW-0175">Coiled coil</keyword>
<organism evidence="2 3">
    <name type="scientific">Falsiroseomonas bella</name>
    <dbReference type="NCBI Taxonomy" id="2184016"/>
    <lineage>
        <taxon>Bacteria</taxon>
        <taxon>Pseudomonadati</taxon>
        <taxon>Pseudomonadota</taxon>
        <taxon>Alphaproteobacteria</taxon>
        <taxon>Acetobacterales</taxon>
        <taxon>Roseomonadaceae</taxon>
        <taxon>Falsiroseomonas</taxon>
    </lineage>
</organism>
<dbReference type="InterPro" id="IPR007060">
    <property type="entry name" value="FtsL/DivIC"/>
</dbReference>
<evidence type="ECO:0000313" key="2">
    <source>
        <dbReference type="EMBL" id="PWS36809.1"/>
    </source>
</evidence>
<dbReference type="Proteomes" id="UP000245765">
    <property type="component" value="Unassembled WGS sequence"/>
</dbReference>
<proteinExistence type="predicted"/>
<dbReference type="Pfam" id="PF04977">
    <property type="entry name" value="DivIC"/>
    <property type="match status" value="1"/>
</dbReference>
<dbReference type="OrthoDB" id="9815600at2"/>